<dbReference type="InterPro" id="IPR036779">
    <property type="entry name" value="LysM_dom_sf"/>
</dbReference>
<evidence type="ECO:0000313" key="2">
    <source>
        <dbReference type="EMBL" id="MBB3862852.1"/>
    </source>
</evidence>
<keyword evidence="3" id="KW-1185">Reference proteome</keyword>
<dbReference type="PROSITE" id="PS51782">
    <property type="entry name" value="LYSM"/>
    <property type="match status" value="1"/>
</dbReference>
<dbReference type="PANTHER" id="PTHR33840">
    <property type="match status" value="1"/>
</dbReference>
<dbReference type="Gene3D" id="3.10.350.10">
    <property type="entry name" value="LysM domain"/>
    <property type="match status" value="1"/>
</dbReference>
<feature type="domain" description="LysM" evidence="1">
    <location>
        <begin position="393"/>
        <end position="442"/>
    </location>
</feature>
<gene>
    <name evidence="2" type="ORF">GGQ88_004155</name>
</gene>
<dbReference type="Pfam" id="PF09994">
    <property type="entry name" value="T6SS_Tle1-like_cat"/>
    <property type="match status" value="1"/>
</dbReference>
<protein>
    <submittedName>
        <fullName evidence="2">Uncharacterized protein (DUF2235 family)</fullName>
    </submittedName>
</protein>
<dbReference type="InterPro" id="IPR018392">
    <property type="entry name" value="LysM"/>
</dbReference>
<evidence type="ECO:0000259" key="1">
    <source>
        <dbReference type="PROSITE" id="PS51782"/>
    </source>
</evidence>
<comment type="caution">
    <text evidence="2">The sequence shown here is derived from an EMBL/GenBank/DDBJ whole genome shotgun (WGS) entry which is preliminary data.</text>
</comment>
<name>A0A7W6A2G4_9SPHN</name>
<dbReference type="EMBL" id="JACICY010000027">
    <property type="protein sequence ID" value="MBB3862852.1"/>
    <property type="molecule type" value="Genomic_DNA"/>
</dbReference>
<dbReference type="Proteomes" id="UP000562395">
    <property type="component" value="Unassembled WGS sequence"/>
</dbReference>
<sequence>MKRLVFCFDGTWNKLVPDLATNVVLTAASIDRIDQHGVTQIIHYDEGVGTGDLDAMRGGMFGTGLIDNVREAYRFLVFNYDPGDEIYVFGFSRGAYSARTFVGFIRHVGPLHRLHVGRIDEAVELYQKRKEGKDGTGEAMRRFRADFSDKVCIGAADDDWRCANHPGYTAGKAPQLRIKFLGVWDTVGALGVPEILPFSGWLNKEYDFHDPSLDSFVERARHAVAIDERRELFPPVSFGDISSLNETADFTNDDPNAPYQERWFPGVHGSVGGGGDIRGLSDDALAWVLAGAKQAGLKLDTSVGTRIHGFQPDPLAPLVNEADPEWSATQVFKDDREGPEHLWQLSASTIRRWRSPAERLGGKPYRPGALAKVADKLDALGPWDFVPPTDLVATEKVKVGDLLSTYARRHYGDAELWPEIFEANRDVLDDPAEIFPGQEIRIPRRAVTPLPPSAVMCS</sequence>
<proteinExistence type="predicted"/>
<accession>A0A7W6A2G4</accession>
<evidence type="ECO:0000313" key="3">
    <source>
        <dbReference type="Proteomes" id="UP000562395"/>
    </source>
</evidence>
<dbReference type="InterPro" id="IPR018712">
    <property type="entry name" value="Tle1-like_cat"/>
</dbReference>
<organism evidence="2 3">
    <name type="scientific">Novosphingobium hassiacum</name>
    <dbReference type="NCBI Taxonomy" id="173676"/>
    <lineage>
        <taxon>Bacteria</taxon>
        <taxon>Pseudomonadati</taxon>
        <taxon>Pseudomonadota</taxon>
        <taxon>Alphaproteobacteria</taxon>
        <taxon>Sphingomonadales</taxon>
        <taxon>Sphingomonadaceae</taxon>
        <taxon>Novosphingobium</taxon>
    </lineage>
</organism>
<dbReference type="AlphaFoldDB" id="A0A7W6A2G4"/>
<dbReference type="PANTHER" id="PTHR33840:SF1">
    <property type="entry name" value="TLE1 PHOSPHOLIPASE DOMAIN-CONTAINING PROTEIN"/>
    <property type="match status" value="1"/>
</dbReference>
<reference evidence="2 3" key="1">
    <citation type="submission" date="2020-08" db="EMBL/GenBank/DDBJ databases">
        <title>Genomic Encyclopedia of Type Strains, Phase IV (KMG-IV): sequencing the most valuable type-strain genomes for metagenomic binning, comparative biology and taxonomic classification.</title>
        <authorList>
            <person name="Goeker M."/>
        </authorList>
    </citation>
    <scope>NUCLEOTIDE SEQUENCE [LARGE SCALE GENOMIC DNA]</scope>
    <source>
        <strain evidence="2 3">DSM 14552</strain>
    </source>
</reference>
<dbReference type="RefSeq" id="WP_183615263.1">
    <property type="nucleotide sequence ID" value="NZ_JACICY010000027.1"/>
</dbReference>